<sequence>MNDVTVKPRVVIRYCTLCRWLLRASWMSQELLSTFADDLGEVALAPAEKGEFKIYVNEQLIWCRVRDEGFPEAKILKQRVRDVLFPERDLGHSDR</sequence>
<proteinExistence type="predicted"/>
<dbReference type="InterPro" id="IPR036249">
    <property type="entry name" value="Thioredoxin-like_sf"/>
</dbReference>
<gene>
    <name evidence="2" type="ORF">K6Y31_11330</name>
</gene>
<keyword evidence="3" id="KW-1185">Reference proteome</keyword>
<reference evidence="2 3" key="1">
    <citation type="journal article" date="2022" name="Environ. Microbiol. Rep.">
        <title>Eco-phylogenetic analyses reveal divergent evolution of vitamin B12 metabolism in the marine bacterial family 'Psychromonadaceae'.</title>
        <authorList>
            <person name="Jin X."/>
            <person name="Yang Y."/>
            <person name="Cao H."/>
            <person name="Gao B."/>
            <person name="Zhao Z."/>
        </authorList>
    </citation>
    <scope>NUCLEOTIDE SEQUENCE [LARGE SCALE GENOMIC DNA]</scope>
    <source>
        <strain evidence="2 3">MKS20</strain>
    </source>
</reference>
<evidence type="ECO:0000256" key="1">
    <source>
        <dbReference type="ARBA" id="ARBA00023284"/>
    </source>
</evidence>
<organism evidence="2 3">
    <name type="scientific">Motilimonas cestriensis</name>
    <dbReference type="NCBI Taxonomy" id="2742685"/>
    <lineage>
        <taxon>Bacteria</taxon>
        <taxon>Pseudomonadati</taxon>
        <taxon>Pseudomonadota</taxon>
        <taxon>Gammaproteobacteria</taxon>
        <taxon>Alteromonadales</taxon>
        <taxon>Alteromonadales genera incertae sedis</taxon>
        <taxon>Motilimonas</taxon>
    </lineage>
</organism>
<dbReference type="PANTHER" id="PTHR36417:SF2">
    <property type="entry name" value="SELENOPROTEIN DOMAIN PROTEIN (AFU_ORTHOLOGUE AFUA_1G05220)"/>
    <property type="match status" value="1"/>
</dbReference>
<dbReference type="SUPFAM" id="SSF52833">
    <property type="entry name" value="Thioredoxin-like"/>
    <property type="match status" value="1"/>
</dbReference>
<dbReference type="EMBL" id="JAIMJA010000010">
    <property type="protein sequence ID" value="MCE2595408.1"/>
    <property type="molecule type" value="Genomic_DNA"/>
</dbReference>
<dbReference type="InterPro" id="IPR011893">
    <property type="entry name" value="Selenoprotein_Rdx-typ"/>
</dbReference>
<dbReference type="RefSeq" id="WP_233052891.1">
    <property type="nucleotide sequence ID" value="NZ_JAIMJA010000010.1"/>
</dbReference>
<dbReference type="Pfam" id="PF10262">
    <property type="entry name" value="Rdx"/>
    <property type="match status" value="1"/>
</dbReference>
<accession>A0ABS8WA64</accession>
<evidence type="ECO:0000313" key="2">
    <source>
        <dbReference type="EMBL" id="MCE2595408.1"/>
    </source>
</evidence>
<dbReference type="NCBIfam" id="TIGR02174">
    <property type="entry name" value="CXXU_selWTH"/>
    <property type="match status" value="1"/>
</dbReference>
<dbReference type="PANTHER" id="PTHR36417">
    <property type="entry name" value="SELENOPROTEIN DOMAIN PROTEIN (AFU_ORTHOLOGUE AFUA_1G05220)"/>
    <property type="match status" value="1"/>
</dbReference>
<dbReference type="Proteomes" id="UP001201273">
    <property type="component" value="Unassembled WGS sequence"/>
</dbReference>
<evidence type="ECO:0000313" key="3">
    <source>
        <dbReference type="Proteomes" id="UP001201273"/>
    </source>
</evidence>
<comment type="caution">
    <text evidence="2">The sequence shown here is derived from an EMBL/GenBank/DDBJ whole genome shotgun (WGS) entry which is preliminary data.</text>
</comment>
<dbReference type="Gene3D" id="3.40.30.10">
    <property type="entry name" value="Glutaredoxin"/>
    <property type="match status" value="1"/>
</dbReference>
<name>A0ABS8WA64_9GAMM</name>
<keyword evidence="1" id="KW-0676">Redox-active center</keyword>
<protein>
    <submittedName>
        <fullName evidence="2">SelT/SelW/SelH family protein</fullName>
    </submittedName>
</protein>